<feature type="compositionally biased region" description="Acidic residues" evidence="1">
    <location>
        <begin position="142"/>
        <end position="155"/>
    </location>
</feature>
<organism evidence="2 3">
    <name type="scientific">Abrus precatorius</name>
    <name type="common">Indian licorice</name>
    <name type="synonym">Glycine abrus</name>
    <dbReference type="NCBI Taxonomy" id="3816"/>
    <lineage>
        <taxon>Eukaryota</taxon>
        <taxon>Viridiplantae</taxon>
        <taxon>Streptophyta</taxon>
        <taxon>Embryophyta</taxon>
        <taxon>Tracheophyta</taxon>
        <taxon>Spermatophyta</taxon>
        <taxon>Magnoliopsida</taxon>
        <taxon>eudicotyledons</taxon>
        <taxon>Gunneridae</taxon>
        <taxon>Pentapetalae</taxon>
        <taxon>rosids</taxon>
        <taxon>fabids</taxon>
        <taxon>Fabales</taxon>
        <taxon>Fabaceae</taxon>
        <taxon>Papilionoideae</taxon>
        <taxon>50 kb inversion clade</taxon>
        <taxon>NPAAA clade</taxon>
        <taxon>indigoferoid/millettioid clade</taxon>
        <taxon>Abreae</taxon>
        <taxon>Abrus</taxon>
    </lineage>
</organism>
<feature type="compositionally biased region" description="Basic and acidic residues" evidence="1">
    <location>
        <begin position="102"/>
        <end position="127"/>
    </location>
</feature>
<feature type="region of interest" description="Disordered" evidence="1">
    <location>
        <begin position="35"/>
        <end position="240"/>
    </location>
</feature>
<dbReference type="Proteomes" id="UP000694853">
    <property type="component" value="Unplaced"/>
</dbReference>
<sequence>MGTSNSKLNANGGGEVLPARIRPLLHRRVEELRKRKSGTNLRGGAAVEEEEGTLSKKQLLKHDDENFQSFDENETENTRLAESVEKLSKVVPLPVPECATQEQRDELHSDRELGKKVEGELKTEKVKSAGPQTEQANAEHGGDDDDDDEEDEDEIESGRRIGPGSPSFKIYCVETENNKEQEESDESETENQSIAKLPKSPSLNSVESFDSASGNLGNSNEIVEIPSIPNRKGPKKKKFGAMKKNILNVKNLNMNRMNQMLACTGNDRRNLLSDD</sequence>
<evidence type="ECO:0000313" key="3">
    <source>
        <dbReference type="RefSeq" id="XP_027360051.1"/>
    </source>
</evidence>
<protein>
    <submittedName>
        <fullName evidence="3">rRNA-processing protein EFG1-like</fullName>
    </submittedName>
</protein>
<gene>
    <name evidence="3" type="primary">LOC113868563</name>
</gene>
<dbReference type="GeneID" id="113868563"/>
<name>A0A8B8LUJ5_ABRPR</name>
<evidence type="ECO:0000256" key="1">
    <source>
        <dbReference type="SAM" id="MobiDB-lite"/>
    </source>
</evidence>
<dbReference type="AlphaFoldDB" id="A0A8B8LUJ5"/>
<evidence type="ECO:0000313" key="2">
    <source>
        <dbReference type="Proteomes" id="UP000694853"/>
    </source>
</evidence>
<accession>A0A8B8LUJ5</accession>
<keyword evidence="2" id="KW-1185">Reference proteome</keyword>
<dbReference type="OrthoDB" id="1432441at2759"/>
<reference evidence="2" key="1">
    <citation type="journal article" date="2019" name="Toxins">
        <title>Detection of Abrin-Like and Prepropulchellin-Like Toxin Genes and Transcripts Using Whole Genome Sequencing and Full-Length Transcript Sequencing of Abrus precatorius.</title>
        <authorList>
            <person name="Hovde B.T."/>
            <person name="Daligault H.E."/>
            <person name="Hanschen E.R."/>
            <person name="Kunde Y.A."/>
            <person name="Johnson M.B."/>
            <person name="Starkenburg S.R."/>
            <person name="Johnson S.L."/>
        </authorList>
    </citation>
    <scope>NUCLEOTIDE SEQUENCE [LARGE SCALE GENOMIC DNA]</scope>
</reference>
<dbReference type="KEGG" id="aprc:113868563"/>
<feature type="compositionally biased region" description="Basic and acidic residues" evidence="1">
    <location>
        <begin position="76"/>
        <end position="88"/>
    </location>
</feature>
<dbReference type="RefSeq" id="XP_027360051.1">
    <property type="nucleotide sequence ID" value="XM_027504250.1"/>
</dbReference>
<feature type="compositionally biased region" description="Polar residues" evidence="1">
    <location>
        <begin position="201"/>
        <end position="221"/>
    </location>
</feature>
<proteinExistence type="predicted"/>
<reference evidence="3" key="2">
    <citation type="submission" date="2025-08" db="UniProtKB">
        <authorList>
            <consortium name="RefSeq"/>
        </authorList>
    </citation>
    <scope>IDENTIFICATION</scope>
    <source>
        <tissue evidence="3">Young leaves</tissue>
    </source>
</reference>